<feature type="transmembrane region" description="Helical" evidence="1">
    <location>
        <begin position="86"/>
        <end position="103"/>
    </location>
</feature>
<feature type="transmembrane region" description="Helical" evidence="1">
    <location>
        <begin position="56"/>
        <end position="74"/>
    </location>
</feature>
<dbReference type="EMBL" id="JACHOC010000011">
    <property type="protein sequence ID" value="MBB4624600.1"/>
    <property type="molecule type" value="Genomic_DNA"/>
</dbReference>
<sequence length="312" mass="37103">MIFNRPISGFGYNTFYSIYPEYQMTYFKKNPDSKYIKFADNTKYGFNEILQIGAEYGIIGIILTFVFTIYLFTIKNEKNKFIVSPVKYTILSIFLLSLFSYPLRRVETLLTITTFTGILASFDKRFLLSFNRTHHKLIIISLAICYFEIINTTINRNYAYTIWQESKKTSIPDKEKLLIYNSIEDKLKYDTLFLYDYAVILSNCNKNEESNIYFEKVLKHMNTSFIWILKGNNYKNTNNFNNAQNCYIHAFKMVPNRIFPLYQLMLLYKEYNKKNEMIKTAKLIKDFKIKIPSYTTLKIKEEANEIISIYNK</sequence>
<comment type="caution">
    <text evidence="2">The sequence shown here is derived from an EMBL/GenBank/DDBJ whole genome shotgun (WGS) entry which is preliminary data.</text>
</comment>
<evidence type="ECO:0000313" key="2">
    <source>
        <dbReference type="EMBL" id="MBB4624600.1"/>
    </source>
</evidence>
<reference evidence="2 3" key="1">
    <citation type="submission" date="2020-08" db="EMBL/GenBank/DDBJ databases">
        <title>Genomic Encyclopedia of Type Strains, Phase IV (KMG-IV): sequencing the most valuable type-strain genomes for metagenomic binning, comparative biology and taxonomic classification.</title>
        <authorList>
            <person name="Goeker M."/>
        </authorList>
    </citation>
    <scope>NUCLEOTIDE SEQUENCE [LARGE SCALE GENOMIC DNA]</scope>
    <source>
        <strain evidence="2 3">DSM 102983</strain>
    </source>
</reference>
<organism evidence="2 3">
    <name type="scientific">Parabacteroides faecis</name>
    <dbReference type="NCBI Taxonomy" id="1217282"/>
    <lineage>
        <taxon>Bacteria</taxon>
        <taxon>Pseudomonadati</taxon>
        <taxon>Bacteroidota</taxon>
        <taxon>Bacteroidia</taxon>
        <taxon>Bacteroidales</taxon>
        <taxon>Tannerellaceae</taxon>
        <taxon>Parabacteroides</taxon>
    </lineage>
</organism>
<evidence type="ECO:0000313" key="3">
    <source>
        <dbReference type="Proteomes" id="UP000533637"/>
    </source>
</evidence>
<accession>A0ABR6KSX3</accession>
<keyword evidence="1" id="KW-0472">Membrane</keyword>
<dbReference type="InterPro" id="IPR011990">
    <property type="entry name" value="TPR-like_helical_dom_sf"/>
</dbReference>
<evidence type="ECO:0000256" key="1">
    <source>
        <dbReference type="SAM" id="Phobius"/>
    </source>
</evidence>
<proteinExistence type="predicted"/>
<protein>
    <submittedName>
        <fullName evidence="2">Tetratricopeptide (TPR) repeat protein</fullName>
    </submittedName>
</protein>
<keyword evidence="1" id="KW-1133">Transmembrane helix</keyword>
<keyword evidence="3" id="KW-1185">Reference proteome</keyword>
<gene>
    <name evidence="2" type="ORF">GGQ57_004544</name>
</gene>
<dbReference type="Proteomes" id="UP000533637">
    <property type="component" value="Unassembled WGS sequence"/>
</dbReference>
<dbReference type="SUPFAM" id="SSF48452">
    <property type="entry name" value="TPR-like"/>
    <property type="match status" value="1"/>
</dbReference>
<dbReference type="Gene3D" id="1.25.40.10">
    <property type="entry name" value="Tetratricopeptide repeat domain"/>
    <property type="match status" value="1"/>
</dbReference>
<keyword evidence="1" id="KW-0812">Transmembrane</keyword>
<name>A0ABR6KSX3_9BACT</name>